<dbReference type="Gene3D" id="2.130.10.10">
    <property type="entry name" value="YVTN repeat-like/Quinoprotein amine dehydrogenase"/>
    <property type="match status" value="1"/>
</dbReference>
<dbReference type="EMBL" id="LR796234">
    <property type="protein sequence ID" value="CAB4129471.1"/>
    <property type="molecule type" value="Genomic_DNA"/>
</dbReference>
<dbReference type="SUPFAM" id="SSF50969">
    <property type="entry name" value="YVTN repeat-like/Quinoprotein amine dehydrogenase"/>
    <property type="match status" value="1"/>
</dbReference>
<name>A0A6J5L568_9CAUD</name>
<reference evidence="1" key="1">
    <citation type="submission" date="2020-04" db="EMBL/GenBank/DDBJ databases">
        <authorList>
            <person name="Chiriac C."/>
            <person name="Salcher M."/>
            <person name="Ghai R."/>
            <person name="Kavagutti S V."/>
        </authorList>
    </citation>
    <scope>NUCLEOTIDE SEQUENCE</scope>
</reference>
<organism evidence="1">
    <name type="scientific">uncultured Caudovirales phage</name>
    <dbReference type="NCBI Taxonomy" id="2100421"/>
    <lineage>
        <taxon>Viruses</taxon>
        <taxon>Duplodnaviria</taxon>
        <taxon>Heunggongvirae</taxon>
        <taxon>Uroviricota</taxon>
        <taxon>Caudoviricetes</taxon>
        <taxon>Peduoviridae</taxon>
        <taxon>Maltschvirus</taxon>
        <taxon>Maltschvirus maltsch</taxon>
    </lineage>
</organism>
<accession>A0A6J5L568</accession>
<protein>
    <submittedName>
        <fullName evidence="1">Uncharacterized protein</fullName>
    </submittedName>
</protein>
<proteinExistence type="predicted"/>
<gene>
    <name evidence="1" type="ORF">UFOVP118_68</name>
</gene>
<dbReference type="InterPro" id="IPR011044">
    <property type="entry name" value="Quino_amine_DH_bsu"/>
</dbReference>
<sequence length="287" mass="32575">MNRIIITPENRDFVVVDLDTGKTIHEHKATRDLDCPDLNGQGRQTYRPFGIAEDTDHFYIASNNRLGQFNKTTYQFERLVDVPLYINTHQILKDGNTLYTCNTAIDAIGVYNIEHKQLNINYMNVVKQTLIPKNADQLDSRHVNSLFDAGDNVFFIRHNRGIVASDIGFFDKRTLTPQILTNVGKCCHGIRIVENVLYTLSTATGELVSIDLNTLIATKYKIVDPNVTFLRGLDHRDGKLVIGCSVNFKTNTRDKSCHILVVDLQNISYKTYELDGIKVINDLKILT</sequence>
<dbReference type="InterPro" id="IPR015943">
    <property type="entry name" value="WD40/YVTN_repeat-like_dom_sf"/>
</dbReference>
<evidence type="ECO:0000313" key="1">
    <source>
        <dbReference type="EMBL" id="CAB4129471.1"/>
    </source>
</evidence>